<dbReference type="Gene3D" id="2.60.120.620">
    <property type="entry name" value="q2cbj1_9rhob like domain"/>
    <property type="match status" value="1"/>
</dbReference>
<accession>A0A7W9WU51</accession>
<dbReference type="GO" id="GO:0006879">
    <property type="term" value="P:intracellular iron ion homeostasis"/>
    <property type="evidence" value="ECO:0007669"/>
    <property type="project" value="TreeGrafter"/>
</dbReference>
<dbReference type="EMBL" id="JACHBW010000009">
    <property type="protein sequence ID" value="MBB6103468.1"/>
    <property type="molecule type" value="Genomic_DNA"/>
</dbReference>
<dbReference type="InterPro" id="IPR023550">
    <property type="entry name" value="PKHD_hydroxylase"/>
</dbReference>
<gene>
    <name evidence="1" type="ORF">F4827_003323</name>
</gene>
<comment type="caution">
    <text evidence="1">The sequence shown here is derived from an EMBL/GenBank/DDBJ whole genome shotgun (WGS) entry which is preliminary data.</text>
</comment>
<dbReference type="GO" id="GO:0006974">
    <property type="term" value="P:DNA damage response"/>
    <property type="evidence" value="ECO:0007669"/>
    <property type="project" value="TreeGrafter"/>
</dbReference>
<proteinExistence type="predicted"/>
<dbReference type="PANTHER" id="PTHR41536:SF1">
    <property type="entry name" value="PKHD-TYPE HYDROXYLASE YBIX"/>
    <property type="match status" value="1"/>
</dbReference>
<keyword evidence="1" id="KW-0223">Dioxygenase</keyword>
<dbReference type="PANTHER" id="PTHR41536">
    <property type="entry name" value="PKHD-TYPE HYDROXYLASE YBIX"/>
    <property type="match status" value="1"/>
</dbReference>
<organism evidence="1 2">
    <name type="scientific">Paraburkholderia bannensis</name>
    <dbReference type="NCBI Taxonomy" id="765414"/>
    <lineage>
        <taxon>Bacteria</taxon>
        <taxon>Pseudomonadati</taxon>
        <taxon>Pseudomonadota</taxon>
        <taxon>Betaproteobacteria</taxon>
        <taxon>Burkholderiales</taxon>
        <taxon>Burkholderiaceae</taxon>
        <taxon>Paraburkholderia</taxon>
    </lineage>
</organism>
<dbReference type="GO" id="GO:0016706">
    <property type="term" value="F:2-oxoglutarate-dependent dioxygenase activity"/>
    <property type="evidence" value="ECO:0007669"/>
    <property type="project" value="InterPro"/>
</dbReference>
<keyword evidence="2" id="KW-1185">Reference proteome</keyword>
<sequence length="145" mass="16077">MIVKIPNVLSPEEVRYCRDVLGASEWGDGKARAGEQARDVKDNLQIEMGSEPFREMGERVLRALGRNSLFNSLTIPLRVRSPMFNRYDFGMHYGPHVDGAIHSVPGDTRDALGGIFLDAVDRQIARAACGRSEHCCPIPIPRCSP</sequence>
<name>A0A7W9WU51_9BURK</name>
<evidence type="ECO:0000313" key="1">
    <source>
        <dbReference type="EMBL" id="MBB6103468.1"/>
    </source>
</evidence>
<reference evidence="1 2" key="1">
    <citation type="submission" date="2020-08" db="EMBL/GenBank/DDBJ databases">
        <title>Above-ground endophytic microbial communities from plants in different locations in the United States.</title>
        <authorList>
            <person name="Frank C."/>
        </authorList>
    </citation>
    <scope>NUCLEOTIDE SEQUENCE [LARGE SCALE GENOMIC DNA]</scope>
    <source>
        <strain evidence="1 2">WP4_2_2</strain>
    </source>
</reference>
<dbReference type="Proteomes" id="UP000571554">
    <property type="component" value="Unassembled WGS sequence"/>
</dbReference>
<keyword evidence="1" id="KW-0560">Oxidoreductase</keyword>
<dbReference type="RefSeq" id="WP_260175269.1">
    <property type="nucleotide sequence ID" value="NZ_JACHBW010000009.1"/>
</dbReference>
<dbReference type="AlphaFoldDB" id="A0A7W9WU51"/>
<evidence type="ECO:0000313" key="2">
    <source>
        <dbReference type="Proteomes" id="UP000571554"/>
    </source>
</evidence>
<protein>
    <submittedName>
        <fullName evidence="1">Putative 2-oxoglutarate/Fe(II)-dependent dioxygenase YbiX</fullName>
    </submittedName>
</protein>